<feature type="region of interest" description="Disordered" evidence="4">
    <location>
        <begin position="432"/>
        <end position="453"/>
    </location>
</feature>
<gene>
    <name evidence="5" type="primary">Ankrd17</name>
    <name evidence="5" type="ORF">SNEC2469_LOCUS19155</name>
</gene>
<dbReference type="EMBL" id="CAJNJA010032643">
    <property type="protein sequence ID" value="CAE7669415.1"/>
    <property type="molecule type" value="Genomic_DNA"/>
</dbReference>
<dbReference type="PANTHER" id="PTHR24198">
    <property type="entry name" value="ANKYRIN REPEAT AND PROTEIN KINASE DOMAIN-CONTAINING PROTEIN"/>
    <property type="match status" value="1"/>
</dbReference>
<sequence>MKRPCTEKIPPIQVRVYTTAGNLVADLHLDEPIVVRKIKNKLVPVLGVSRYRQTLLQDTRLLDDNDKIRRTARLQVVRLNYIPTSTDNIRQLIDASFENSESEVEELLSKPQDVNACLPGTAYPNTANGTTTALQAAASANNAHILKVLFQAHADVNRDGNDRALSHAASQNAEEAARILLQHRANPNTTGRNGHTALLYAVSGGYHPLATLILAARADPNQGNEPTRTPFGVACQNNDEEMATTLLLARSHVHTTRHRPPHYEYNTTALCAAASANCVSGLRLLLETSIHVDSQLDAPALWYATWNGRTEAIDFLLEQKADAEKRLLHGGTALSAAAFQGHNAILQKLLHHCKLQSETDANVLQEPLQLAMWSNRPETAKLLLDAKANPSDAHSNANLHRIRELRRYQYTWPLEALLPTTDKLRLYQYLQDSQTQAQSPDTSDSSSEQEHEP</sequence>
<comment type="caution">
    <text evidence="5">The sequence shown here is derived from an EMBL/GenBank/DDBJ whole genome shotgun (WGS) entry which is preliminary data.</text>
</comment>
<dbReference type="Pfam" id="PF12796">
    <property type="entry name" value="Ank_2"/>
    <property type="match status" value="2"/>
</dbReference>
<dbReference type="PANTHER" id="PTHR24198:SF188">
    <property type="entry name" value="ANKYRIN REPEAT DOMAIN 55"/>
    <property type="match status" value="1"/>
</dbReference>
<evidence type="ECO:0000256" key="1">
    <source>
        <dbReference type="ARBA" id="ARBA00022737"/>
    </source>
</evidence>
<evidence type="ECO:0000256" key="2">
    <source>
        <dbReference type="ARBA" id="ARBA00023043"/>
    </source>
</evidence>
<dbReference type="PROSITE" id="PS50088">
    <property type="entry name" value="ANK_REPEAT"/>
    <property type="match status" value="1"/>
</dbReference>
<protein>
    <submittedName>
        <fullName evidence="5">Ankrd17 protein</fullName>
    </submittedName>
</protein>
<evidence type="ECO:0000256" key="4">
    <source>
        <dbReference type="SAM" id="MobiDB-lite"/>
    </source>
</evidence>
<dbReference type="Proteomes" id="UP000601435">
    <property type="component" value="Unassembled WGS sequence"/>
</dbReference>
<keyword evidence="1" id="KW-0677">Repeat</keyword>
<evidence type="ECO:0000313" key="6">
    <source>
        <dbReference type="Proteomes" id="UP000601435"/>
    </source>
</evidence>
<keyword evidence="6" id="KW-1185">Reference proteome</keyword>
<evidence type="ECO:0000256" key="3">
    <source>
        <dbReference type="PROSITE-ProRule" id="PRU00023"/>
    </source>
</evidence>
<dbReference type="Pfam" id="PF00023">
    <property type="entry name" value="Ank"/>
    <property type="match status" value="1"/>
</dbReference>
<reference evidence="5" key="1">
    <citation type="submission" date="2021-02" db="EMBL/GenBank/DDBJ databases">
        <authorList>
            <person name="Dougan E. K."/>
            <person name="Rhodes N."/>
            <person name="Thang M."/>
            <person name="Chan C."/>
        </authorList>
    </citation>
    <scope>NUCLEOTIDE SEQUENCE</scope>
</reference>
<feature type="repeat" description="ANK" evidence="3">
    <location>
        <begin position="193"/>
        <end position="225"/>
    </location>
</feature>
<accession>A0A812WFQ1</accession>
<evidence type="ECO:0000313" key="5">
    <source>
        <dbReference type="EMBL" id="CAE7669415.1"/>
    </source>
</evidence>
<dbReference type="SUPFAM" id="SSF48403">
    <property type="entry name" value="Ankyrin repeat"/>
    <property type="match status" value="1"/>
</dbReference>
<dbReference type="AlphaFoldDB" id="A0A812WFQ1"/>
<feature type="compositionally biased region" description="Polar residues" evidence="4">
    <location>
        <begin position="432"/>
        <end position="446"/>
    </location>
</feature>
<proteinExistence type="predicted"/>
<dbReference type="OrthoDB" id="409557at2759"/>
<dbReference type="InterPro" id="IPR002110">
    <property type="entry name" value="Ankyrin_rpt"/>
</dbReference>
<keyword evidence="2 3" id="KW-0040">ANK repeat</keyword>
<dbReference type="SUPFAM" id="SSF54236">
    <property type="entry name" value="Ubiquitin-like"/>
    <property type="match status" value="1"/>
</dbReference>
<dbReference type="Gene3D" id="1.25.40.20">
    <property type="entry name" value="Ankyrin repeat-containing domain"/>
    <property type="match status" value="3"/>
</dbReference>
<dbReference type="InterPro" id="IPR036770">
    <property type="entry name" value="Ankyrin_rpt-contain_sf"/>
</dbReference>
<dbReference type="InterPro" id="IPR029071">
    <property type="entry name" value="Ubiquitin-like_domsf"/>
</dbReference>
<dbReference type="GO" id="GO:0005737">
    <property type="term" value="C:cytoplasm"/>
    <property type="evidence" value="ECO:0007669"/>
    <property type="project" value="TreeGrafter"/>
</dbReference>
<dbReference type="SMART" id="SM00248">
    <property type="entry name" value="ANK"/>
    <property type="match status" value="8"/>
</dbReference>
<organism evidence="5 6">
    <name type="scientific">Symbiodinium necroappetens</name>
    <dbReference type="NCBI Taxonomy" id="1628268"/>
    <lineage>
        <taxon>Eukaryota</taxon>
        <taxon>Sar</taxon>
        <taxon>Alveolata</taxon>
        <taxon>Dinophyceae</taxon>
        <taxon>Suessiales</taxon>
        <taxon>Symbiodiniaceae</taxon>
        <taxon>Symbiodinium</taxon>
    </lineage>
</organism>
<name>A0A812WFQ1_9DINO</name>